<evidence type="ECO:0000259" key="1">
    <source>
        <dbReference type="PROSITE" id="PS51186"/>
    </source>
</evidence>
<accession>A0A7X4WBC8</accession>
<reference evidence="2 3" key="1">
    <citation type="submission" date="2017-05" db="EMBL/GenBank/DDBJ databases">
        <title>High clonality and local adaptation shapes Vibrionaceae linages within an endangered oasis.</title>
        <authorList>
            <person name="Vazquez-Rosas-Landa M."/>
        </authorList>
    </citation>
    <scope>NUCLEOTIDE SEQUENCE [LARGE SCALE GENOMIC DNA]</scope>
    <source>
        <strain evidence="2 3">P46_P4S1P180</strain>
    </source>
</reference>
<dbReference type="InterPro" id="IPR000182">
    <property type="entry name" value="GNAT_dom"/>
</dbReference>
<comment type="caution">
    <text evidence="2">The sequence shown here is derived from an EMBL/GenBank/DDBJ whole genome shotgun (WGS) entry which is preliminary data.</text>
</comment>
<dbReference type="Pfam" id="PF13508">
    <property type="entry name" value="Acetyltransf_7"/>
    <property type="match status" value="1"/>
</dbReference>
<dbReference type="Proteomes" id="UP000465712">
    <property type="component" value="Unassembled WGS sequence"/>
</dbReference>
<gene>
    <name evidence="2" type="ORF">CAG72_03325</name>
</gene>
<dbReference type="GO" id="GO:0016747">
    <property type="term" value="F:acyltransferase activity, transferring groups other than amino-acyl groups"/>
    <property type="evidence" value="ECO:0007669"/>
    <property type="project" value="InterPro"/>
</dbReference>
<dbReference type="EMBL" id="WXWW01000053">
    <property type="protein sequence ID" value="NAW64240.1"/>
    <property type="molecule type" value="Genomic_DNA"/>
</dbReference>
<dbReference type="AlphaFoldDB" id="A0A7X4WBC8"/>
<keyword evidence="2" id="KW-0808">Transferase</keyword>
<dbReference type="SUPFAM" id="SSF55729">
    <property type="entry name" value="Acyl-CoA N-acyltransferases (Nat)"/>
    <property type="match status" value="1"/>
</dbReference>
<proteinExistence type="predicted"/>
<organism evidence="2 3">
    <name type="scientific">Photobacterium halotolerans</name>
    <dbReference type="NCBI Taxonomy" id="265726"/>
    <lineage>
        <taxon>Bacteria</taxon>
        <taxon>Pseudomonadati</taxon>
        <taxon>Pseudomonadota</taxon>
        <taxon>Gammaproteobacteria</taxon>
        <taxon>Vibrionales</taxon>
        <taxon>Vibrionaceae</taxon>
        <taxon>Photobacterium</taxon>
    </lineage>
</organism>
<dbReference type="InterPro" id="IPR016181">
    <property type="entry name" value="Acyl_CoA_acyltransferase"/>
</dbReference>
<name>A0A7X4WBC8_9GAMM</name>
<evidence type="ECO:0000313" key="3">
    <source>
        <dbReference type="Proteomes" id="UP000465712"/>
    </source>
</evidence>
<dbReference type="PROSITE" id="PS51186">
    <property type="entry name" value="GNAT"/>
    <property type="match status" value="1"/>
</dbReference>
<feature type="domain" description="N-acetyltransferase" evidence="1">
    <location>
        <begin position="35"/>
        <end position="184"/>
    </location>
</feature>
<dbReference type="Gene3D" id="3.40.630.30">
    <property type="match status" value="1"/>
</dbReference>
<sequence>MKRQRVGAAYLQQLLPADKPDGLSLIAATPRHERFVFELKKAAEREAVTQIFGWDEALQYQLHLAEWLDCKPLLILMDGIPIGSVLLETMKPEFHPTAEQNSAKLPHSYFSRFFLLPQWQGRGIGSAVLRALIAWSDKAHRPCCLTYLQGNPVSGLYRRFGFETITEDSQFVTMVYYPNTKTIL</sequence>
<protein>
    <submittedName>
        <fullName evidence="2">GNAT family N-acetyltransferase</fullName>
    </submittedName>
</protein>
<evidence type="ECO:0000313" key="2">
    <source>
        <dbReference type="EMBL" id="NAW64240.1"/>
    </source>
</evidence>
<dbReference type="CDD" id="cd04301">
    <property type="entry name" value="NAT_SF"/>
    <property type="match status" value="1"/>
</dbReference>